<dbReference type="EMBL" id="JACMSC010000002">
    <property type="protein sequence ID" value="KAG6532027.1"/>
    <property type="molecule type" value="Genomic_DNA"/>
</dbReference>
<dbReference type="InterPro" id="IPR032675">
    <property type="entry name" value="LRR_dom_sf"/>
</dbReference>
<dbReference type="InterPro" id="IPR013210">
    <property type="entry name" value="LRR_N_plant-typ"/>
</dbReference>
<keyword evidence="16" id="KW-1185">Reference proteome</keyword>
<keyword evidence="3" id="KW-0964">Secreted</keyword>
<evidence type="ECO:0000256" key="8">
    <source>
        <dbReference type="ARBA" id="ARBA00022989"/>
    </source>
</evidence>
<reference evidence="15 16" key="1">
    <citation type="submission" date="2020-08" db="EMBL/GenBank/DDBJ databases">
        <title>Plant Genome Project.</title>
        <authorList>
            <person name="Zhang R.-G."/>
        </authorList>
    </citation>
    <scope>NUCLEOTIDE SEQUENCE [LARGE SCALE GENOMIC DNA]</scope>
    <source>
        <tissue evidence="15">Rhizome</tissue>
    </source>
</reference>
<dbReference type="Pfam" id="PF00560">
    <property type="entry name" value="LRR_1"/>
    <property type="match status" value="3"/>
</dbReference>
<evidence type="ECO:0000256" key="4">
    <source>
        <dbReference type="ARBA" id="ARBA00022614"/>
    </source>
</evidence>
<gene>
    <name evidence="15" type="ORF">ZIOFF_005865</name>
</gene>
<evidence type="ECO:0000256" key="11">
    <source>
        <dbReference type="ARBA" id="ARBA00023278"/>
    </source>
</evidence>
<dbReference type="FunFam" id="3.80.10.10:FF:000041">
    <property type="entry name" value="LRR receptor-like serine/threonine-protein kinase ERECTA"/>
    <property type="match status" value="1"/>
</dbReference>
<evidence type="ECO:0000259" key="14">
    <source>
        <dbReference type="Pfam" id="PF08263"/>
    </source>
</evidence>
<dbReference type="Gene3D" id="3.80.10.10">
    <property type="entry name" value="Ribonuclease Inhibitor"/>
    <property type="match status" value="1"/>
</dbReference>
<dbReference type="SUPFAM" id="SSF52058">
    <property type="entry name" value="L domain-like"/>
    <property type="match status" value="1"/>
</dbReference>
<evidence type="ECO:0000256" key="1">
    <source>
        <dbReference type="ARBA" id="ARBA00004191"/>
    </source>
</evidence>
<comment type="caution">
    <text evidence="15">The sequence shown here is derived from an EMBL/GenBank/DDBJ whole genome shotgun (WGS) entry which is preliminary data.</text>
</comment>
<evidence type="ECO:0000313" key="16">
    <source>
        <dbReference type="Proteomes" id="UP000734854"/>
    </source>
</evidence>
<keyword evidence="8" id="KW-1133">Transmembrane helix</keyword>
<name>A0A8J5HP01_ZINOF</name>
<keyword evidence="7" id="KW-0677">Repeat</keyword>
<evidence type="ECO:0000256" key="2">
    <source>
        <dbReference type="ARBA" id="ARBA00022512"/>
    </source>
</evidence>
<sequence length="379" mass="42029">MITLLFGLRSMTITNLLRSYFFLFLVFFISLPPVSHSQFLNFRIAKAFTALQALKRAITSDPNGLTSNWGGPNVCNYTGVFCAAAPDDDPHHAALTVAGVDLNHRDLEGTLPDEIGLLSDLALLHLNSNRFHGALPLSLGSLHRLFELDLSNNRFDGGFPMVVLDLPSLRFLDLRFNRFCGDVPPCLFDRKLDALFLNNNHFTFSIPDNFGHSPASVIVLANNQISGCLPAGLGDMADTLRELVILNAGIRACVPPEIGRLRRLRVLDLSYNHLIGPLPATIAAMAELEQLDVAHNKLSGAIPSGICNLPRLKNFTYAYNFFTGEPPHCLRIRSHDDRKNCIPSRRDQRPPMECATFLSKPRFCHDGCIASQPPPHPWQ</sequence>
<keyword evidence="11" id="KW-0379">Hydroxylation</keyword>
<evidence type="ECO:0000256" key="10">
    <source>
        <dbReference type="ARBA" id="ARBA00023180"/>
    </source>
</evidence>
<comment type="subcellular location">
    <subcellularLocation>
        <location evidence="1">Secreted</location>
        <location evidence="1">Cell wall</location>
    </subcellularLocation>
</comment>
<dbReference type="PANTHER" id="PTHR32093:SF121">
    <property type="entry name" value="LEUCINE-RICH REPEAT EXTENSIN-LIKE PROTEIN 6"/>
    <property type="match status" value="1"/>
</dbReference>
<evidence type="ECO:0000256" key="5">
    <source>
        <dbReference type="ARBA" id="ARBA00022692"/>
    </source>
</evidence>
<evidence type="ECO:0000256" key="9">
    <source>
        <dbReference type="ARBA" id="ARBA00023136"/>
    </source>
</evidence>
<feature type="domain" description="Leucine-rich repeat-containing N-terminal plant-type" evidence="14">
    <location>
        <begin position="49"/>
        <end position="82"/>
    </location>
</feature>
<keyword evidence="2" id="KW-0134">Cell wall</keyword>
<keyword evidence="9" id="KW-0472">Membrane</keyword>
<keyword evidence="4" id="KW-0433">Leucine-rich repeat</keyword>
<dbReference type="InterPro" id="IPR001611">
    <property type="entry name" value="Leu-rich_rpt"/>
</dbReference>
<dbReference type="SMART" id="SM00369">
    <property type="entry name" value="LRR_TYP"/>
    <property type="match status" value="3"/>
</dbReference>
<dbReference type="PANTHER" id="PTHR32093">
    <property type="entry name" value="LEUCINE-RICH REPEAT EXTENSIN-LIKE PROTEIN 3-RELATED"/>
    <property type="match status" value="1"/>
</dbReference>
<dbReference type="InterPro" id="IPR051582">
    <property type="entry name" value="LRR_extensin-like_regulator"/>
</dbReference>
<evidence type="ECO:0000256" key="12">
    <source>
        <dbReference type="ARBA" id="ARBA00023316"/>
    </source>
</evidence>
<evidence type="ECO:0000256" key="6">
    <source>
        <dbReference type="ARBA" id="ARBA00022729"/>
    </source>
</evidence>
<evidence type="ECO:0000256" key="13">
    <source>
        <dbReference type="ARBA" id="ARBA00041871"/>
    </source>
</evidence>
<dbReference type="PRINTS" id="PR00019">
    <property type="entry name" value="LEURICHRPT"/>
</dbReference>
<keyword evidence="6" id="KW-0732">Signal</keyword>
<proteinExistence type="predicted"/>
<dbReference type="Pfam" id="PF13855">
    <property type="entry name" value="LRR_8"/>
    <property type="match status" value="1"/>
</dbReference>
<protein>
    <recommendedName>
        <fullName evidence="13">Cell wall hydroxyproline-rich glycoprotein</fullName>
    </recommendedName>
</protein>
<accession>A0A8J5HP01</accession>
<keyword evidence="10" id="KW-0325">Glycoprotein</keyword>
<dbReference type="AlphaFoldDB" id="A0A8J5HP01"/>
<dbReference type="Pfam" id="PF08263">
    <property type="entry name" value="LRRNT_2"/>
    <property type="match status" value="1"/>
</dbReference>
<evidence type="ECO:0000256" key="7">
    <source>
        <dbReference type="ARBA" id="ARBA00022737"/>
    </source>
</evidence>
<organism evidence="15 16">
    <name type="scientific">Zingiber officinale</name>
    <name type="common">Ginger</name>
    <name type="synonym">Amomum zingiber</name>
    <dbReference type="NCBI Taxonomy" id="94328"/>
    <lineage>
        <taxon>Eukaryota</taxon>
        <taxon>Viridiplantae</taxon>
        <taxon>Streptophyta</taxon>
        <taxon>Embryophyta</taxon>
        <taxon>Tracheophyta</taxon>
        <taxon>Spermatophyta</taxon>
        <taxon>Magnoliopsida</taxon>
        <taxon>Liliopsida</taxon>
        <taxon>Zingiberales</taxon>
        <taxon>Zingiberaceae</taxon>
        <taxon>Zingiber</taxon>
    </lineage>
</organism>
<keyword evidence="5" id="KW-0812">Transmembrane</keyword>
<dbReference type="InterPro" id="IPR003591">
    <property type="entry name" value="Leu-rich_rpt_typical-subtyp"/>
</dbReference>
<evidence type="ECO:0000313" key="15">
    <source>
        <dbReference type="EMBL" id="KAG6532027.1"/>
    </source>
</evidence>
<dbReference type="FunFam" id="3.80.10.10:FF:000224">
    <property type="entry name" value="Leucine-rich repeat extensin-like protein 1"/>
    <property type="match status" value="1"/>
</dbReference>
<keyword evidence="12" id="KW-0961">Cell wall biogenesis/degradation</keyword>
<dbReference type="GO" id="GO:0071555">
    <property type="term" value="P:cell wall organization"/>
    <property type="evidence" value="ECO:0007669"/>
    <property type="project" value="UniProtKB-KW"/>
</dbReference>
<dbReference type="Proteomes" id="UP000734854">
    <property type="component" value="Unassembled WGS sequence"/>
</dbReference>
<evidence type="ECO:0000256" key="3">
    <source>
        <dbReference type="ARBA" id="ARBA00022525"/>
    </source>
</evidence>